<keyword evidence="7" id="KW-0503">Monooxygenase</keyword>
<evidence type="ECO:0000256" key="1">
    <source>
        <dbReference type="ARBA" id="ARBA00001974"/>
    </source>
</evidence>
<evidence type="ECO:0000256" key="4">
    <source>
        <dbReference type="ARBA" id="ARBA00022630"/>
    </source>
</evidence>
<comment type="similarity">
    <text evidence="3">Belongs to the UbiH/COQ6 family.</text>
</comment>
<gene>
    <name evidence="10" type="primary">ubiH</name>
    <name evidence="10" type="ORF">CWI73_08920</name>
</gene>
<dbReference type="InterPro" id="IPR051205">
    <property type="entry name" value="UbiH/COQ6_monooxygenase"/>
</dbReference>
<keyword evidence="4" id="KW-0285">Flavoprotein</keyword>
<feature type="transmembrane region" description="Helical" evidence="8">
    <location>
        <begin position="6"/>
        <end position="28"/>
    </location>
</feature>
<dbReference type="GO" id="GO:0006744">
    <property type="term" value="P:ubiquinone biosynthetic process"/>
    <property type="evidence" value="ECO:0007669"/>
    <property type="project" value="UniProtKB-UniPathway"/>
</dbReference>
<dbReference type="EMBL" id="PIQA01000006">
    <property type="protein sequence ID" value="RUO64269.1"/>
    <property type="molecule type" value="Genomic_DNA"/>
</dbReference>
<dbReference type="UniPathway" id="UPA00232"/>
<dbReference type="Pfam" id="PF01494">
    <property type="entry name" value="FAD_binding_3"/>
    <property type="match status" value="1"/>
</dbReference>
<comment type="caution">
    <text evidence="10">The sequence shown here is derived from an EMBL/GenBank/DDBJ whole genome shotgun (WGS) entry which is preliminary data.</text>
</comment>
<dbReference type="SUPFAM" id="SSF51905">
    <property type="entry name" value="FAD/NAD(P)-binding domain"/>
    <property type="match status" value="1"/>
</dbReference>
<reference evidence="10 11" key="1">
    <citation type="journal article" date="2011" name="Front. Microbiol.">
        <title>Genomic signatures of strain selection and enhancement in Bacillus atrophaeus var. globigii, a historical biowarfare simulant.</title>
        <authorList>
            <person name="Gibbons H.S."/>
            <person name="Broomall S.M."/>
            <person name="McNew L.A."/>
            <person name="Daligault H."/>
            <person name="Chapman C."/>
            <person name="Bruce D."/>
            <person name="Karavis M."/>
            <person name="Krepps M."/>
            <person name="McGregor P.A."/>
            <person name="Hong C."/>
            <person name="Park K.H."/>
            <person name="Akmal A."/>
            <person name="Feldman A."/>
            <person name="Lin J.S."/>
            <person name="Chang W.E."/>
            <person name="Higgs B.W."/>
            <person name="Demirev P."/>
            <person name="Lindquist J."/>
            <person name="Liem A."/>
            <person name="Fochler E."/>
            <person name="Read T.D."/>
            <person name="Tapia R."/>
            <person name="Johnson S."/>
            <person name="Bishop-Lilly K.A."/>
            <person name="Detter C."/>
            <person name="Han C."/>
            <person name="Sozhamannan S."/>
            <person name="Rosenzweig C.N."/>
            <person name="Skowronski E.W."/>
        </authorList>
    </citation>
    <scope>NUCLEOTIDE SEQUENCE [LARGE SCALE GENOMIC DNA]</scope>
    <source>
        <strain evidence="10 11">TPS4-2</strain>
    </source>
</reference>
<evidence type="ECO:0000256" key="5">
    <source>
        <dbReference type="ARBA" id="ARBA00022827"/>
    </source>
</evidence>
<dbReference type="PROSITE" id="PS01304">
    <property type="entry name" value="UBIH"/>
    <property type="match status" value="1"/>
</dbReference>
<evidence type="ECO:0000256" key="2">
    <source>
        <dbReference type="ARBA" id="ARBA00004749"/>
    </source>
</evidence>
<keyword evidence="6" id="KW-0560">Oxidoreductase</keyword>
<dbReference type="NCBIfam" id="TIGR01984">
    <property type="entry name" value="UbiH"/>
    <property type="match status" value="1"/>
</dbReference>
<dbReference type="InterPro" id="IPR018168">
    <property type="entry name" value="Ubi_Hdrlase_CS"/>
</dbReference>
<dbReference type="InterPro" id="IPR036188">
    <property type="entry name" value="FAD/NAD-bd_sf"/>
</dbReference>
<dbReference type="InterPro" id="IPR011295">
    <property type="entry name" value="UbiH"/>
</dbReference>
<dbReference type="AlphaFoldDB" id="A0A432YRW0"/>
<evidence type="ECO:0000313" key="11">
    <source>
        <dbReference type="Proteomes" id="UP000288361"/>
    </source>
</evidence>
<evidence type="ECO:0000256" key="7">
    <source>
        <dbReference type="ARBA" id="ARBA00023033"/>
    </source>
</evidence>
<proteinExistence type="inferred from homology"/>
<organism evidence="10 11">
    <name type="scientific">Idiomarina piscisalsi</name>
    <dbReference type="NCBI Taxonomy" id="1096243"/>
    <lineage>
        <taxon>Bacteria</taxon>
        <taxon>Pseudomonadati</taxon>
        <taxon>Pseudomonadota</taxon>
        <taxon>Gammaproteobacteria</taxon>
        <taxon>Alteromonadales</taxon>
        <taxon>Idiomarinaceae</taxon>
        <taxon>Idiomarina</taxon>
    </lineage>
</organism>
<dbReference type="PANTHER" id="PTHR43876">
    <property type="entry name" value="UBIQUINONE BIOSYNTHESIS MONOOXYGENASE COQ6, MITOCHONDRIAL"/>
    <property type="match status" value="1"/>
</dbReference>
<dbReference type="InterPro" id="IPR002938">
    <property type="entry name" value="FAD-bd"/>
</dbReference>
<dbReference type="PRINTS" id="PR00420">
    <property type="entry name" value="RNGMNOXGNASE"/>
</dbReference>
<evidence type="ECO:0000256" key="6">
    <source>
        <dbReference type="ARBA" id="ARBA00023002"/>
    </source>
</evidence>
<dbReference type="Gene3D" id="3.50.50.60">
    <property type="entry name" value="FAD/NAD(P)-binding domain"/>
    <property type="match status" value="2"/>
</dbReference>
<comment type="cofactor">
    <cofactor evidence="1">
        <name>FAD</name>
        <dbReference type="ChEBI" id="CHEBI:57692"/>
    </cofactor>
</comment>
<comment type="pathway">
    <text evidence="2">Cofactor biosynthesis; ubiquinone biosynthesis.</text>
</comment>
<accession>A0A432YRW0</accession>
<keyword evidence="5" id="KW-0274">FAD</keyword>
<evidence type="ECO:0000256" key="3">
    <source>
        <dbReference type="ARBA" id="ARBA00005349"/>
    </source>
</evidence>
<dbReference type="GO" id="GO:0008681">
    <property type="term" value="F:2-octaprenyl-6-methoxyphenol hydroxylase activity"/>
    <property type="evidence" value="ECO:0007669"/>
    <property type="project" value="InterPro"/>
</dbReference>
<sequence length="388" mass="43272">MDERQVISADIAIVGGGLVGALTGMMLAQQRPDWRIVICEPRKEGPPNDKRIIALAAASAHRLSKLGVLDNITHEPIKHIHISDRGFIGGTELHAEQEGVEALGKVVAASELVERLYKSCQKLNNITWLGGVRAEQVQQESAQATVVLDNQQQVHCRLLIGADGQNSLVREQLRLKSEVTDYGQYGCIATLELEQPLNGWAYERFTENGPIALLPMQGNQASLVWSFTEKQLAEAEQWTDAEFLQRCQQAFGYRAGRFKSVSPRVFYPLILRRAKRSTHHRAVIIGNASHALHPIAGQGFNLGLRDVEQLCESLADATDPGAFEHLNNYEQHRERDYESIIRLTDGLVRGFSNQFWPTVLGRNSALMLLQHCAPLKSRFARLTMGMKP</sequence>
<dbReference type="GO" id="GO:0071949">
    <property type="term" value="F:FAD binding"/>
    <property type="evidence" value="ECO:0007669"/>
    <property type="project" value="InterPro"/>
</dbReference>
<dbReference type="Proteomes" id="UP000288361">
    <property type="component" value="Unassembled WGS sequence"/>
</dbReference>
<evidence type="ECO:0000313" key="10">
    <source>
        <dbReference type="EMBL" id="RUO64269.1"/>
    </source>
</evidence>
<dbReference type="NCBIfam" id="NF004356">
    <property type="entry name" value="PRK05732.1"/>
    <property type="match status" value="1"/>
</dbReference>
<feature type="domain" description="FAD-binding" evidence="9">
    <location>
        <begin position="9"/>
        <end position="340"/>
    </location>
</feature>
<dbReference type="NCBIfam" id="TIGR01988">
    <property type="entry name" value="Ubi-OHases"/>
    <property type="match status" value="1"/>
</dbReference>
<dbReference type="PANTHER" id="PTHR43876:SF8">
    <property type="entry name" value="2-OCTAPRENYL-6-METHOXYPHENOL HYDROXYLASE"/>
    <property type="match status" value="1"/>
</dbReference>
<dbReference type="RefSeq" id="WP_126752450.1">
    <property type="nucleotide sequence ID" value="NZ_JBHUMT010000015.1"/>
</dbReference>
<evidence type="ECO:0000256" key="8">
    <source>
        <dbReference type="SAM" id="Phobius"/>
    </source>
</evidence>
<keyword evidence="8" id="KW-1133">Transmembrane helix</keyword>
<keyword evidence="8" id="KW-0472">Membrane</keyword>
<evidence type="ECO:0000259" key="9">
    <source>
        <dbReference type="Pfam" id="PF01494"/>
    </source>
</evidence>
<protein>
    <submittedName>
        <fullName evidence="10">2-octaprenyl-6-methoxyphenyl hydroxylase</fullName>
    </submittedName>
</protein>
<dbReference type="InterPro" id="IPR010971">
    <property type="entry name" value="UbiH/COQ6"/>
</dbReference>
<keyword evidence="8" id="KW-0812">Transmembrane</keyword>
<name>A0A432YRW0_9GAMM</name>